<dbReference type="EMBL" id="UYRX01000383">
    <property type="protein sequence ID" value="VDK81304.1"/>
    <property type="molecule type" value="Genomic_DNA"/>
</dbReference>
<keyword evidence="4 7" id="KW-0808">Transferase</keyword>
<organism evidence="8 9">
    <name type="scientific">Litomosoides sigmodontis</name>
    <name type="common">Filarial nematode worm</name>
    <dbReference type="NCBI Taxonomy" id="42156"/>
    <lineage>
        <taxon>Eukaryota</taxon>
        <taxon>Metazoa</taxon>
        <taxon>Ecdysozoa</taxon>
        <taxon>Nematoda</taxon>
        <taxon>Chromadorea</taxon>
        <taxon>Rhabditida</taxon>
        <taxon>Spirurina</taxon>
        <taxon>Spiruromorpha</taxon>
        <taxon>Filarioidea</taxon>
        <taxon>Onchocercidae</taxon>
        <taxon>Litomosoides</taxon>
    </lineage>
</organism>
<evidence type="ECO:0000256" key="7">
    <source>
        <dbReference type="RuleBase" id="RU364114"/>
    </source>
</evidence>
<accession>A0A3P6USG5</accession>
<dbReference type="Pfam" id="PF02636">
    <property type="entry name" value="Methyltransf_28"/>
    <property type="match status" value="1"/>
</dbReference>
<evidence type="ECO:0000256" key="6">
    <source>
        <dbReference type="ARBA" id="ARBA00048612"/>
    </source>
</evidence>
<dbReference type="STRING" id="42156.A0A3P6USG5"/>
<reference evidence="8 9" key="1">
    <citation type="submission" date="2018-08" db="EMBL/GenBank/DDBJ databases">
        <authorList>
            <person name="Laetsch R D."/>
            <person name="Stevens L."/>
            <person name="Kumar S."/>
            <person name="Blaxter L. M."/>
        </authorList>
    </citation>
    <scope>NUCLEOTIDE SEQUENCE [LARGE SCALE GENOMIC DNA]</scope>
</reference>
<dbReference type="Gene3D" id="3.40.50.12710">
    <property type="match status" value="1"/>
</dbReference>
<dbReference type="OrthoDB" id="438553at2759"/>
<comment type="catalytic activity">
    <reaction evidence="6 7">
        <text>L-arginyl-[protein] + 2 S-adenosyl-L-methionine = N(omega),N(omega)'-dimethyl-L-arginyl-[protein] + 2 S-adenosyl-L-homocysteine + 2 H(+)</text>
        <dbReference type="Rhea" id="RHEA:48108"/>
        <dbReference type="Rhea" id="RHEA-COMP:10532"/>
        <dbReference type="Rhea" id="RHEA-COMP:11992"/>
        <dbReference type="ChEBI" id="CHEBI:15378"/>
        <dbReference type="ChEBI" id="CHEBI:29965"/>
        <dbReference type="ChEBI" id="CHEBI:57856"/>
        <dbReference type="ChEBI" id="CHEBI:59789"/>
        <dbReference type="ChEBI" id="CHEBI:88221"/>
        <dbReference type="EC" id="2.1.1.320"/>
    </reaction>
</comment>
<dbReference type="PANTHER" id="PTHR12049">
    <property type="entry name" value="PROTEIN ARGININE METHYLTRANSFERASE NDUFAF7, MITOCHONDRIAL"/>
    <property type="match status" value="1"/>
</dbReference>
<proteinExistence type="inferred from homology"/>
<dbReference type="InterPro" id="IPR003788">
    <property type="entry name" value="NDUFAF7"/>
</dbReference>
<comment type="similarity">
    <text evidence="2 7">Belongs to the NDUFAF7 family.</text>
</comment>
<name>A0A3P6USG5_LITSI</name>
<comment type="subcellular location">
    <subcellularLocation>
        <location evidence="1 7">Mitochondrion</location>
    </subcellularLocation>
</comment>
<protein>
    <recommendedName>
        <fullName evidence="7">Protein arginine methyltransferase NDUFAF7</fullName>
        <ecNumber evidence="7">2.1.1.320</ecNumber>
    </recommendedName>
</protein>
<dbReference type="SUPFAM" id="SSF53335">
    <property type="entry name" value="S-adenosyl-L-methionine-dependent methyltransferases"/>
    <property type="match status" value="1"/>
</dbReference>
<dbReference type="PANTHER" id="PTHR12049:SF7">
    <property type="entry name" value="PROTEIN ARGININE METHYLTRANSFERASE NDUFAF7, MITOCHONDRIAL"/>
    <property type="match status" value="1"/>
</dbReference>
<evidence type="ECO:0000256" key="1">
    <source>
        <dbReference type="ARBA" id="ARBA00004173"/>
    </source>
</evidence>
<dbReference type="GO" id="GO:0035243">
    <property type="term" value="F:protein-arginine omega-N symmetric methyltransferase activity"/>
    <property type="evidence" value="ECO:0007669"/>
    <property type="project" value="UniProtKB-EC"/>
</dbReference>
<comment type="function">
    <text evidence="7">Arginine methyltransferase involved in the assembly or stability of mitochondrial NADH:ubiquinone oxidoreductase complex (complex I).</text>
</comment>
<dbReference type="GO" id="GO:0032981">
    <property type="term" value="P:mitochondrial respiratory chain complex I assembly"/>
    <property type="evidence" value="ECO:0007669"/>
    <property type="project" value="TreeGrafter"/>
</dbReference>
<dbReference type="EC" id="2.1.1.320" evidence="7"/>
<gene>
    <name evidence="8" type="ORF">NLS_LOCUS5258</name>
</gene>
<evidence type="ECO:0000256" key="4">
    <source>
        <dbReference type="ARBA" id="ARBA00022679"/>
    </source>
</evidence>
<evidence type="ECO:0000313" key="9">
    <source>
        <dbReference type="Proteomes" id="UP000277928"/>
    </source>
</evidence>
<sequence>MRDITRALRLLKMTKGSIHLVETSDALLSQQESLLCENPSQFVDGKPYVRCNMTKDAFPIYWYRSVDDIPAKFSIFISNEFLDALPVNQFKRDNEGRWHEVYVNLDRDDKLCFMLSKSETLHTLGLLPKKIREDLSVKEWEISIGAGTYVNQVADSITKFGGFVLIIDYGHDGTRTDLSLRAYKGHQVVHPLESPGEHDITADVNFGYLKSLVDDRTLVFGPLEQREFLAQMGIGLRMEKLLASCKTKEEKKNLLKSCEILLSEKGMGERFKVMSIFPKTLESILSQRKGPAGFASI</sequence>
<dbReference type="InterPro" id="IPR038375">
    <property type="entry name" value="NDUFAF7_sf"/>
</dbReference>
<evidence type="ECO:0000256" key="5">
    <source>
        <dbReference type="ARBA" id="ARBA00023128"/>
    </source>
</evidence>
<keyword evidence="5 7" id="KW-0496">Mitochondrion</keyword>
<evidence type="ECO:0000256" key="3">
    <source>
        <dbReference type="ARBA" id="ARBA00022603"/>
    </source>
</evidence>
<dbReference type="InterPro" id="IPR029063">
    <property type="entry name" value="SAM-dependent_MTases_sf"/>
</dbReference>
<dbReference type="GO" id="GO:0032259">
    <property type="term" value="P:methylation"/>
    <property type="evidence" value="ECO:0007669"/>
    <property type="project" value="UniProtKB-KW"/>
</dbReference>
<dbReference type="AlphaFoldDB" id="A0A3P6USG5"/>
<dbReference type="Proteomes" id="UP000277928">
    <property type="component" value="Unassembled WGS sequence"/>
</dbReference>
<keyword evidence="3 7" id="KW-0489">Methyltransferase</keyword>
<evidence type="ECO:0000256" key="2">
    <source>
        <dbReference type="ARBA" id="ARBA00005891"/>
    </source>
</evidence>
<evidence type="ECO:0000313" key="8">
    <source>
        <dbReference type="EMBL" id="VDK81304.1"/>
    </source>
</evidence>
<dbReference type="OMA" id="PQWREMV"/>
<keyword evidence="9" id="KW-1185">Reference proteome</keyword>
<dbReference type="GO" id="GO:0005739">
    <property type="term" value="C:mitochondrion"/>
    <property type="evidence" value="ECO:0007669"/>
    <property type="project" value="UniProtKB-SubCell"/>
</dbReference>